<keyword evidence="7" id="KW-0446">Lipid-binding</keyword>
<feature type="compositionally biased region" description="Low complexity" evidence="9">
    <location>
        <begin position="54"/>
        <end position="69"/>
    </location>
</feature>
<accession>A0A2S4VIG7</accession>
<dbReference type="GO" id="GO:0010008">
    <property type="term" value="C:endosome membrane"/>
    <property type="evidence" value="ECO:0007669"/>
    <property type="project" value="UniProtKB-SubCell"/>
</dbReference>
<evidence type="ECO:0000256" key="9">
    <source>
        <dbReference type="SAM" id="MobiDB-lite"/>
    </source>
</evidence>
<feature type="non-terminal residue" evidence="11">
    <location>
        <position position="1"/>
    </location>
</feature>
<keyword evidence="5" id="KW-0653">Protein transport</keyword>
<dbReference type="InterPro" id="IPR027267">
    <property type="entry name" value="AH/BAR_dom_sf"/>
</dbReference>
<feature type="domain" description="PX" evidence="10">
    <location>
        <begin position="123"/>
        <end position="243"/>
    </location>
</feature>
<dbReference type="PANTHER" id="PTHR46979">
    <property type="entry name" value="SORTING NEXIN-41"/>
    <property type="match status" value="1"/>
</dbReference>
<dbReference type="SUPFAM" id="SSF64268">
    <property type="entry name" value="PX domain"/>
    <property type="match status" value="1"/>
</dbReference>
<evidence type="ECO:0000256" key="1">
    <source>
        <dbReference type="ARBA" id="ARBA00004481"/>
    </source>
</evidence>
<feature type="compositionally biased region" description="Low complexity" evidence="9">
    <location>
        <begin position="34"/>
        <end position="46"/>
    </location>
</feature>
<dbReference type="CDD" id="cd06867">
    <property type="entry name" value="PX_SNX41_42"/>
    <property type="match status" value="1"/>
</dbReference>
<dbReference type="PROSITE" id="PS50195">
    <property type="entry name" value="PX"/>
    <property type="match status" value="1"/>
</dbReference>
<dbReference type="Pfam" id="PF00787">
    <property type="entry name" value="PX"/>
    <property type="match status" value="1"/>
</dbReference>
<dbReference type="PANTHER" id="PTHR46979:SF2">
    <property type="entry name" value="SORTING NEXIN-41"/>
    <property type="match status" value="1"/>
</dbReference>
<dbReference type="GO" id="GO:0035091">
    <property type="term" value="F:phosphatidylinositol binding"/>
    <property type="evidence" value="ECO:0007669"/>
    <property type="project" value="InterPro"/>
</dbReference>
<evidence type="ECO:0000313" key="11">
    <source>
        <dbReference type="EMBL" id="POW09258.1"/>
    </source>
</evidence>
<evidence type="ECO:0000259" key="10">
    <source>
        <dbReference type="PROSITE" id="PS50195"/>
    </source>
</evidence>
<feature type="region of interest" description="Disordered" evidence="9">
    <location>
        <begin position="1"/>
        <end position="117"/>
    </location>
</feature>
<proteinExistence type="inferred from homology"/>
<dbReference type="InterPro" id="IPR036871">
    <property type="entry name" value="PX_dom_sf"/>
</dbReference>
<feature type="compositionally biased region" description="Low complexity" evidence="9">
    <location>
        <begin position="81"/>
        <end position="96"/>
    </location>
</feature>
<dbReference type="InterPro" id="IPR051079">
    <property type="entry name" value="Sorting_Nexin_Autophagy"/>
</dbReference>
<evidence type="ECO:0000256" key="6">
    <source>
        <dbReference type="ARBA" id="ARBA00023006"/>
    </source>
</evidence>
<dbReference type="GO" id="GO:0006914">
    <property type="term" value="P:autophagy"/>
    <property type="evidence" value="ECO:0007669"/>
    <property type="project" value="UniProtKB-KW"/>
</dbReference>
<evidence type="ECO:0000256" key="5">
    <source>
        <dbReference type="ARBA" id="ARBA00022927"/>
    </source>
</evidence>
<reference evidence="11" key="1">
    <citation type="submission" date="2017-12" db="EMBL/GenBank/DDBJ databases">
        <title>Gene loss provides genomic basis for host adaptation in cereal stripe rust fungi.</title>
        <authorList>
            <person name="Xia C."/>
        </authorList>
    </citation>
    <scope>NUCLEOTIDE SEQUENCE [LARGE SCALE GENOMIC DNA]</scope>
    <source>
        <strain evidence="11">93-210</strain>
    </source>
</reference>
<keyword evidence="4" id="KW-0967">Endosome</keyword>
<name>A0A2S4VIG7_9BASI</name>
<dbReference type="GO" id="GO:0042147">
    <property type="term" value="P:retrograde transport, endosome to Golgi"/>
    <property type="evidence" value="ECO:0007669"/>
    <property type="project" value="InterPro"/>
</dbReference>
<comment type="similarity">
    <text evidence="2">Belongs to the sorting nexin family.</text>
</comment>
<dbReference type="GO" id="GO:0005829">
    <property type="term" value="C:cytosol"/>
    <property type="evidence" value="ECO:0007669"/>
    <property type="project" value="GOC"/>
</dbReference>
<feature type="compositionally biased region" description="Basic and acidic residues" evidence="9">
    <location>
        <begin position="1"/>
        <end position="12"/>
    </location>
</feature>
<dbReference type="Gene3D" id="1.20.1270.60">
    <property type="entry name" value="Arfaptin homology (AH) domain/BAR domain"/>
    <property type="match status" value="2"/>
</dbReference>
<organism evidence="11 12">
    <name type="scientific">Puccinia striiformis</name>
    <dbReference type="NCBI Taxonomy" id="27350"/>
    <lineage>
        <taxon>Eukaryota</taxon>
        <taxon>Fungi</taxon>
        <taxon>Dikarya</taxon>
        <taxon>Basidiomycota</taxon>
        <taxon>Pucciniomycotina</taxon>
        <taxon>Pucciniomycetes</taxon>
        <taxon>Pucciniales</taxon>
        <taxon>Pucciniaceae</taxon>
        <taxon>Puccinia</taxon>
    </lineage>
</organism>
<dbReference type="AlphaFoldDB" id="A0A2S4VIG7"/>
<dbReference type="EMBL" id="PKSL01000057">
    <property type="protein sequence ID" value="POW09258.1"/>
    <property type="molecule type" value="Genomic_DNA"/>
</dbReference>
<dbReference type="InterPro" id="IPR044106">
    <property type="entry name" value="PX_Snx41/Atg20"/>
</dbReference>
<comment type="caution">
    <text evidence="11">The sequence shown here is derived from an EMBL/GenBank/DDBJ whole genome shotgun (WGS) entry which is preliminary data.</text>
</comment>
<keyword evidence="8" id="KW-0472">Membrane</keyword>
<dbReference type="SMART" id="SM00312">
    <property type="entry name" value="PX"/>
    <property type="match status" value="1"/>
</dbReference>
<keyword evidence="6" id="KW-0072">Autophagy</keyword>
<keyword evidence="3" id="KW-0813">Transport</keyword>
<keyword evidence="12" id="KW-1185">Reference proteome</keyword>
<evidence type="ECO:0000313" key="12">
    <source>
        <dbReference type="Proteomes" id="UP000239156"/>
    </source>
</evidence>
<dbReference type="Proteomes" id="UP000239156">
    <property type="component" value="Unassembled WGS sequence"/>
</dbReference>
<evidence type="ECO:0000256" key="4">
    <source>
        <dbReference type="ARBA" id="ARBA00022753"/>
    </source>
</evidence>
<evidence type="ECO:0000256" key="8">
    <source>
        <dbReference type="ARBA" id="ARBA00023136"/>
    </source>
</evidence>
<gene>
    <name evidence="11" type="ORF">PSTT_06978</name>
</gene>
<dbReference type="VEuPathDB" id="FungiDB:PSTT_06978"/>
<comment type="subcellular location">
    <subcellularLocation>
        <location evidence="1">Endosome membrane</location>
        <topology evidence="1">Peripheral membrane protein</topology>
    </subcellularLocation>
</comment>
<evidence type="ECO:0000256" key="2">
    <source>
        <dbReference type="ARBA" id="ARBA00010883"/>
    </source>
</evidence>
<evidence type="ECO:0000256" key="3">
    <source>
        <dbReference type="ARBA" id="ARBA00022448"/>
    </source>
</evidence>
<sequence>RANKTKIEKDTRMASSTDYNEIDPFKETVEQEFNINTNISSTTTSSAHLNEAGPSSSSPTRKSSSSPTTHFVHAYQVEHQPNNNNPVSPTSSINTPKSPIPPIAAVTTPGRGGRPTLRDLKDVEEIRVMDAIKTSEGGSSSYIAYVIQSSRGICRHRYSEFESLRSSLVALYPVLIVPPIPDKQSLGDYAFNPSSMAKTKEDPVTVARRKRMLAVFLNRLIRHPVLGRERVLWQFLAPDVSWSEILQQPPLSNLSKNPMKAPAHNPSDLELQALFSHLPVPSSSSVPLQDPDQRFLDSEVFTSKFSSHLTNSLEKINRRLMKRWQDYAVDQAELGGVLNGFALVEGSIIGDGLLSTQETAQATSTAIERTGQAIDATYVSTNAMLQDWESHFTEPLHEYAQFSNVIKHLLRFRHMKQAQFEMARDILDTKRLRSESEAQRLESALNRVRQLDLERSNRESTSTSDDVDPNPVTSHLIGSSGPALITPIRKPASTGFLGALRHSLNGITDADPESTRRNSIGKNKDYISNLEEGLRAAAADLRYCSQTIQADLDRFQRQKVADLKDMCLAFAKLHIQISKNWEAAKENIVNVVVNDSSSNPHHQHQHQ</sequence>
<dbReference type="Gene3D" id="3.30.1520.10">
    <property type="entry name" value="Phox-like domain"/>
    <property type="match status" value="1"/>
</dbReference>
<feature type="region of interest" description="Disordered" evidence="9">
    <location>
        <begin position="452"/>
        <end position="473"/>
    </location>
</feature>
<evidence type="ECO:0000256" key="7">
    <source>
        <dbReference type="ARBA" id="ARBA00023121"/>
    </source>
</evidence>
<protein>
    <recommendedName>
        <fullName evidence="10">PX domain-containing protein</fullName>
    </recommendedName>
</protein>
<dbReference type="GO" id="GO:0015031">
    <property type="term" value="P:protein transport"/>
    <property type="evidence" value="ECO:0007669"/>
    <property type="project" value="UniProtKB-KW"/>
</dbReference>
<dbReference type="InterPro" id="IPR001683">
    <property type="entry name" value="PX_dom"/>
</dbReference>